<dbReference type="KEGG" id="mets:DK389_09760"/>
<evidence type="ECO:0000313" key="3">
    <source>
        <dbReference type="Proteomes" id="UP000245926"/>
    </source>
</evidence>
<dbReference type="InterPro" id="IPR054189">
    <property type="entry name" value="DUF6894"/>
</dbReference>
<protein>
    <recommendedName>
        <fullName evidence="1">DUF6894 domain-containing protein</fullName>
    </recommendedName>
</protein>
<proteinExistence type="predicted"/>
<dbReference type="RefSeq" id="WP_109889185.1">
    <property type="nucleotide sequence ID" value="NZ_CP029550.1"/>
</dbReference>
<evidence type="ECO:0000259" key="1">
    <source>
        <dbReference type="Pfam" id="PF21834"/>
    </source>
</evidence>
<dbReference type="Proteomes" id="UP000245926">
    <property type="component" value="Chromosome"/>
</dbReference>
<keyword evidence="3" id="KW-1185">Reference proteome</keyword>
<gene>
    <name evidence="2" type="ORF">DK389_09760</name>
</gene>
<evidence type="ECO:0000313" key="2">
    <source>
        <dbReference type="EMBL" id="AWN40759.1"/>
    </source>
</evidence>
<feature type="domain" description="DUF6894" evidence="1">
    <location>
        <begin position="4"/>
        <end position="62"/>
    </location>
</feature>
<accession>A0A2U8W3W3</accession>
<organism evidence="2 3">
    <name type="scientific">Methylobacterium durans</name>
    <dbReference type="NCBI Taxonomy" id="2202825"/>
    <lineage>
        <taxon>Bacteria</taxon>
        <taxon>Pseudomonadati</taxon>
        <taxon>Pseudomonadota</taxon>
        <taxon>Alphaproteobacteria</taxon>
        <taxon>Hyphomicrobiales</taxon>
        <taxon>Methylobacteriaceae</taxon>
        <taxon>Methylobacterium</taxon>
    </lineage>
</organism>
<sequence>MPWFYFHLRTPAGLERDDVGLDLIGIEAAYLDACRAIPTLTTELLAKKTDPWRCRFEIADAAVIVAMIAALTAASAIGTATASIDPGDEIAINAGM</sequence>
<dbReference type="OrthoDB" id="7999639at2"/>
<dbReference type="EMBL" id="CP029550">
    <property type="protein sequence ID" value="AWN40759.1"/>
    <property type="molecule type" value="Genomic_DNA"/>
</dbReference>
<name>A0A2U8W3W3_9HYPH</name>
<dbReference type="Pfam" id="PF21834">
    <property type="entry name" value="DUF6894"/>
    <property type="match status" value="1"/>
</dbReference>
<dbReference type="AlphaFoldDB" id="A0A2U8W3W3"/>
<reference evidence="3" key="1">
    <citation type="submission" date="2018-05" db="EMBL/GenBank/DDBJ databases">
        <title>Complete Genome Sequence of Methylobacterium sp. 17SD2-17.</title>
        <authorList>
            <person name="Srinivasan S."/>
        </authorList>
    </citation>
    <scope>NUCLEOTIDE SEQUENCE [LARGE SCALE GENOMIC DNA]</scope>
    <source>
        <strain evidence="3">17SD2-17</strain>
    </source>
</reference>